<dbReference type="PANTHER" id="PTHR24329:SF543">
    <property type="entry name" value="FI01017P-RELATED"/>
    <property type="match status" value="1"/>
</dbReference>
<evidence type="ECO:0000256" key="6">
    <source>
        <dbReference type="PROSITE-ProRule" id="PRU00108"/>
    </source>
</evidence>
<dbReference type="SMART" id="SM00389">
    <property type="entry name" value="HOX"/>
    <property type="match status" value="1"/>
</dbReference>
<dbReference type="CDD" id="cd00086">
    <property type="entry name" value="homeodomain"/>
    <property type="match status" value="1"/>
</dbReference>
<dbReference type="PROSITE" id="PS50803">
    <property type="entry name" value="OAR"/>
    <property type="match status" value="1"/>
</dbReference>
<sequence length="442" mass="49369">MDLSTSNGGCSNPAVSFSVDSILRKRGVEEEDTEVSTITSNPEGNTRFHSSPSPREDDQSDTSVSPCPTPEDCGQEKRYLEGTDGSSLNTSSDKGDDGSDESFSSKPRKIRRSRTTFTTYQLHQLERAFEKTQYPDVFTREELAMRLDLSEARVQVWFQNRRAKWRKREKAMGRESPNFLQSDSASGLGDVAPHIPHAVNFPSTPEHLWSLRVSHLTGMNPMLALYQQNVGNLASHQLHGKFPFGGLFPSYPVSSNAFGFPGLFFGGNGPSSSGLTTSGPGRLPLNQESLDLRISSIDNLRIKAKEHCAESACGEDVQQEEQLETVVFANSMPDVNPGQICPSSRKQNKRKRPYCHDGDESYNLRREFLDGEREKNKTAEDYRKKISLLEKIVQQQSELIEIQRTTTALEIMVVVIVGTHGFSIRYTAFNPWGQCSKDARFA</sequence>
<dbReference type="Gene3D" id="1.10.10.60">
    <property type="entry name" value="Homeodomain-like"/>
    <property type="match status" value="1"/>
</dbReference>
<dbReference type="InterPro" id="IPR003654">
    <property type="entry name" value="OAR_dom"/>
</dbReference>
<feature type="DNA-binding region" description="Homeobox" evidence="6">
    <location>
        <begin position="110"/>
        <end position="169"/>
    </location>
</feature>
<comment type="subcellular location">
    <subcellularLocation>
        <location evidence="1 6 7">Nucleus</location>
    </subcellularLocation>
</comment>
<dbReference type="GO" id="GO:0000977">
    <property type="term" value="F:RNA polymerase II transcription regulatory region sequence-specific DNA binding"/>
    <property type="evidence" value="ECO:0007669"/>
    <property type="project" value="TreeGrafter"/>
</dbReference>
<dbReference type="InParanoid" id="K1Q8M9"/>
<evidence type="ECO:0000256" key="1">
    <source>
        <dbReference type="ARBA" id="ARBA00004123"/>
    </source>
</evidence>
<reference evidence="9" key="1">
    <citation type="journal article" date="2012" name="Nature">
        <title>The oyster genome reveals stress adaptation and complexity of shell formation.</title>
        <authorList>
            <person name="Zhang G."/>
            <person name="Fang X."/>
            <person name="Guo X."/>
            <person name="Li L."/>
            <person name="Luo R."/>
            <person name="Xu F."/>
            <person name="Yang P."/>
            <person name="Zhang L."/>
            <person name="Wang X."/>
            <person name="Qi H."/>
            <person name="Xiong Z."/>
            <person name="Que H."/>
            <person name="Xie Y."/>
            <person name="Holland P.W."/>
            <person name="Paps J."/>
            <person name="Zhu Y."/>
            <person name="Wu F."/>
            <person name="Chen Y."/>
            <person name="Wang J."/>
            <person name="Peng C."/>
            <person name="Meng J."/>
            <person name="Yang L."/>
            <person name="Liu J."/>
            <person name="Wen B."/>
            <person name="Zhang N."/>
            <person name="Huang Z."/>
            <person name="Zhu Q."/>
            <person name="Feng Y."/>
            <person name="Mount A."/>
            <person name="Hedgecock D."/>
            <person name="Xu Z."/>
            <person name="Liu Y."/>
            <person name="Domazet-Loso T."/>
            <person name="Du Y."/>
            <person name="Sun X."/>
            <person name="Zhang S."/>
            <person name="Liu B."/>
            <person name="Cheng P."/>
            <person name="Jiang X."/>
            <person name="Li J."/>
            <person name="Fan D."/>
            <person name="Wang W."/>
            <person name="Fu W."/>
            <person name="Wang T."/>
            <person name="Wang B."/>
            <person name="Zhang J."/>
            <person name="Peng Z."/>
            <person name="Li Y."/>
            <person name="Li N."/>
            <person name="Wang J."/>
            <person name="Chen M."/>
            <person name="He Y."/>
            <person name="Tan F."/>
            <person name="Song X."/>
            <person name="Zheng Q."/>
            <person name="Huang R."/>
            <person name="Yang H."/>
            <person name="Du X."/>
            <person name="Chen L."/>
            <person name="Yang M."/>
            <person name="Gaffney P.M."/>
            <person name="Wang S."/>
            <person name="Luo L."/>
            <person name="She Z."/>
            <person name="Ming Y."/>
            <person name="Huang W."/>
            <person name="Zhang S."/>
            <person name="Huang B."/>
            <person name="Zhang Y."/>
            <person name="Qu T."/>
            <person name="Ni P."/>
            <person name="Miao G."/>
            <person name="Wang J."/>
            <person name="Wang Q."/>
            <person name="Steinberg C.E."/>
            <person name="Wang H."/>
            <person name="Li N."/>
            <person name="Qian L."/>
            <person name="Zhang G."/>
            <person name="Li Y."/>
            <person name="Yang H."/>
            <person name="Liu X."/>
            <person name="Wang J."/>
            <person name="Yin Y."/>
            <person name="Wang J."/>
        </authorList>
    </citation>
    <scope>NUCLEOTIDE SEQUENCE [LARGE SCALE GENOMIC DNA]</scope>
    <source>
        <strain evidence="9">05x7-T-G4-1.051#20</strain>
    </source>
</reference>
<feature type="compositionally biased region" description="Polar residues" evidence="8">
    <location>
        <begin position="35"/>
        <end position="53"/>
    </location>
</feature>
<dbReference type="PROSITE" id="PS50071">
    <property type="entry name" value="HOMEOBOX_2"/>
    <property type="match status" value="1"/>
</dbReference>
<dbReference type="PANTHER" id="PTHR24329">
    <property type="entry name" value="HOMEOBOX PROTEIN ARISTALESS"/>
    <property type="match status" value="1"/>
</dbReference>
<accession>K1Q8M9</accession>
<dbReference type="InterPro" id="IPR050649">
    <property type="entry name" value="Paired_Homeobox_TFs"/>
</dbReference>
<dbReference type="GO" id="GO:0000981">
    <property type="term" value="F:DNA-binding transcription factor activity, RNA polymerase II-specific"/>
    <property type="evidence" value="ECO:0007669"/>
    <property type="project" value="InterPro"/>
</dbReference>
<dbReference type="InterPro" id="IPR001356">
    <property type="entry name" value="HD"/>
</dbReference>
<feature type="compositionally biased region" description="Polar residues" evidence="8">
    <location>
        <begin position="1"/>
        <end position="19"/>
    </location>
</feature>
<organism evidence="9">
    <name type="scientific">Magallana gigas</name>
    <name type="common">Pacific oyster</name>
    <name type="synonym">Crassostrea gigas</name>
    <dbReference type="NCBI Taxonomy" id="29159"/>
    <lineage>
        <taxon>Eukaryota</taxon>
        <taxon>Metazoa</taxon>
        <taxon>Spiralia</taxon>
        <taxon>Lophotrochozoa</taxon>
        <taxon>Mollusca</taxon>
        <taxon>Bivalvia</taxon>
        <taxon>Autobranchia</taxon>
        <taxon>Pteriomorphia</taxon>
        <taxon>Ostreida</taxon>
        <taxon>Ostreoidea</taxon>
        <taxon>Ostreidae</taxon>
        <taxon>Magallana</taxon>
    </lineage>
</organism>
<protein>
    <submittedName>
        <fullName evidence="9">Homeobox protein ARX</fullName>
    </submittedName>
</protein>
<dbReference type="PROSITE" id="PS00027">
    <property type="entry name" value="HOMEOBOX_1"/>
    <property type="match status" value="1"/>
</dbReference>
<name>K1Q8M9_MAGGI</name>
<evidence type="ECO:0000256" key="8">
    <source>
        <dbReference type="SAM" id="MobiDB-lite"/>
    </source>
</evidence>
<evidence type="ECO:0000256" key="2">
    <source>
        <dbReference type="ARBA" id="ARBA00022473"/>
    </source>
</evidence>
<evidence type="ECO:0000313" key="9">
    <source>
        <dbReference type="EMBL" id="EKC27709.1"/>
    </source>
</evidence>
<dbReference type="InterPro" id="IPR017970">
    <property type="entry name" value="Homeobox_CS"/>
</dbReference>
<keyword evidence="5 6" id="KW-0539">Nucleus</keyword>
<evidence type="ECO:0000256" key="5">
    <source>
        <dbReference type="ARBA" id="ARBA00023242"/>
    </source>
</evidence>
<proteinExistence type="predicted"/>
<dbReference type="SUPFAM" id="SSF46689">
    <property type="entry name" value="Homeodomain-like"/>
    <property type="match status" value="1"/>
</dbReference>
<keyword evidence="3 6" id="KW-0238">DNA-binding</keyword>
<keyword evidence="2" id="KW-0217">Developmental protein</keyword>
<evidence type="ECO:0000256" key="7">
    <source>
        <dbReference type="RuleBase" id="RU000682"/>
    </source>
</evidence>
<dbReference type="GO" id="GO:0005634">
    <property type="term" value="C:nucleus"/>
    <property type="evidence" value="ECO:0007669"/>
    <property type="project" value="UniProtKB-SubCell"/>
</dbReference>
<dbReference type="Pfam" id="PF00046">
    <property type="entry name" value="Homeodomain"/>
    <property type="match status" value="1"/>
</dbReference>
<dbReference type="InterPro" id="IPR009057">
    <property type="entry name" value="Homeodomain-like_sf"/>
</dbReference>
<dbReference type="FunFam" id="1.10.10.60:FF:000102">
    <property type="entry name" value="Aristaless related homeobox"/>
    <property type="match status" value="1"/>
</dbReference>
<keyword evidence="4 6" id="KW-0371">Homeobox</keyword>
<gene>
    <name evidence="9" type="ORF">CGI_10011181</name>
</gene>
<dbReference type="EMBL" id="JH816342">
    <property type="protein sequence ID" value="EKC27709.1"/>
    <property type="molecule type" value="Genomic_DNA"/>
</dbReference>
<dbReference type="AlphaFoldDB" id="K1Q8M9"/>
<feature type="region of interest" description="Disordered" evidence="8">
    <location>
        <begin position="1"/>
        <end position="110"/>
    </location>
</feature>
<evidence type="ECO:0000256" key="3">
    <source>
        <dbReference type="ARBA" id="ARBA00023125"/>
    </source>
</evidence>
<evidence type="ECO:0000256" key="4">
    <source>
        <dbReference type="ARBA" id="ARBA00023155"/>
    </source>
</evidence>
<dbReference type="HOGENOM" id="CLU_620014_0_0_1"/>